<proteinExistence type="predicted"/>
<dbReference type="EMBL" id="JXTC01000658">
    <property type="protein sequence ID" value="PON41552.1"/>
    <property type="molecule type" value="Genomic_DNA"/>
</dbReference>
<dbReference type="Proteomes" id="UP000237000">
    <property type="component" value="Unassembled WGS sequence"/>
</dbReference>
<accession>A0A2P5AYC0</accession>
<organism evidence="1 2">
    <name type="scientific">Trema orientale</name>
    <name type="common">Charcoal tree</name>
    <name type="synonym">Celtis orientalis</name>
    <dbReference type="NCBI Taxonomy" id="63057"/>
    <lineage>
        <taxon>Eukaryota</taxon>
        <taxon>Viridiplantae</taxon>
        <taxon>Streptophyta</taxon>
        <taxon>Embryophyta</taxon>
        <taxon>Tracheophyta</taxon>
        <taxon>Spermatophyta</taxon>
        <taxon>Magnoliopsida</taxon>
        <taxon>eudicotyledons</taxon>
        <taxon>Gunneridae</taxon>
        <taxon>Pentapetalae</taxon>
        <taxon>rosids</taxon>
        <taxon>fabids</taxon>
        <taxon>Rosales</taxon>
        <taxon>Cannabaceae</taxon>
        <taxon>Trema</taxon>
    </lineage>
</organism>
<dbReference type="InParanoid" id="A0A2P5AYC0"/>
<evidence type="ECO:0000313" key="2">
    <source>
        <dbReference type="Proteomes" id="UP000237000"/>
    </source>
</evidence>
<gene>
    <name evidence="1" type="ORF">TorRG33x02_337830</name>
</gene>
<dbReference type="AlphaFoldDB" id="A0A2P5AYC0"/>
<name>A0A2P5AYC0_TREOI</name>
<reference evidence="2" key="1">
    <citation type="submission" date="2016-06" db="EMBL/GenBank/DDBJ databases">
        <title>Parallel loss of symbiosis genes in relatives of nitrogen-fixing non-legume Parasponia.</title>
        <authorList>
            <person name="Van Velzen R."/>
            <person name="Holmer R."/>
            <person name="Bu F."/>
            <person name="Rutten L."/>
            <person name="Van Zeijl A."/>
            <person name="Liu W."/>
            <person name="Santuari L."/>
            <person name="Cao Q."/>
            <person name="Sharma T."/>
            <person name="Shen D."/>
            <person name="Roswanjaya Y."/>
            <person name="Wardhani T."/>
            <person name="Kalhor M.S."/>
            <person name="Jansen J."/>
            <person name="Van den Hoogen J."/>
            <person name="Gungor B."/>
            <person name="Hartog M."/>
            <person name="Hontelez J."/>
            <person name="Verver J."/>
            <person name="Yang W.-C."/>
            <person name="Schijlen E."/>
            <person name="Repin R."/>
            <person name="Schilthuizen M."/>
            <person name="Schranz E."/>
            <person name="Heidstra R."/>
            <person name="Miyata K."/>
            <person name="Fedorova E."/>
            <person name="Kohlen W."/>
            <person name="Bisseling T."/>
            <person name="Smit S."/>
            <person name="Geurts R."/>
        </authorList>
    </citation>
    <scope>NUCLEOTIDE SEQUENCE [LARGE SCALE GENOMIC DNA]</scope>
    <source>
        <strain evidence="2">cv. RG33-2</strain>
    </source>
</reference>
<sequence>MSLWAGSSNLRGEYLELIHTSLTPYDSCKDKSSKLSWKSVETTINISSPIDSSPFLDAQMQLVISRRLGLFEQSALNKWML</sequence>
<comment type="caution">
    <text evidence="1">The sequence shown here is derived from an EMBL/GenBank/DDBJ whole genome shotgun (WGS) entry which is preliminary data.</text>
</comment>
<keyword evidence="2" id="KW-1185">Reference proteome</keyword>
<protein>
    <submittedName>
        <fullName evidence="1">Uncharacterized protein</fullName>
    </submittedName>
</protein>
<evidence type="ECO:0000313" key="1">
    <source>
        <dbReference type="EMBL" id="PON41552.1"/>
    </source>
</evidence>